<evidence type="ECO:0000256" key="5">
    <source>
        <dbReference type="ARBA" id="ARBA00022737"/>
    </source>
</evidence>
<dbReference type="PANTHER" id="PTHR45624">
    <property type="entry name" value="MITOCHONDRIAL BASIC AMINO ACIDS TRANSPORTER-RELATED"/>
    <property type="match status" value="1"/>
</dbReference>
<evidence type="ECO:0000256" key="1">
    <source>
        <dbReference type="ARBA" id="ARBA00004225"/>
    </source>
</evidence>
<keyword evidence="8 9" id="KW-0472">Membrane</keyword>
<gene>
    <name evidence="11" type="ORF">THASP1DRAFT_33289</name>
</gene>
<dbReference type="SUPFAM" id="SSF103506">
    <property type="entry name" value="Mitochondrial carrier"/>
    <property type="match status" value="1"/>
</dbReference>
<dbReference type="InterPro" id="IPR018108">
    <property type="entry name" value="MCP_transmembrane"/>
</dbReference>
<dbReference type="Pfam" id="PF00153">
    <property type="entry name" value="Mito_carr"/>
    <property type="match status" value="2"/>
</dbReference>
<dbReference type="STRING" id="78915.A0A4P9XGW3"/>
<dbReference type="InterPro" id="IPR050567">
    <property type="entry name" value="Mitochondrial_Carrier"/>
</dbReference>
<dbReference type="AlphaFoldDB" id="A0A4P9XGW3"/>
<evidence type="ECO:0000256" key="3">
    <source>
        <dbReference type="ARBA" id="ARBA00022448"/>
    </source>
</evidence>
<accession>A0A4P9XGW3</accession>
<evidence type="ECO:0000256" key="6">
    <source>
        <dbReference type="ARBA" id="ARBA00022989"/>
    </source>
</evidence>
<keyword evidence="7" id="KW-0496">Mitochondrion</keyword>
<feature type="repeat" description="Solcar" evidence="9">
    <location>
        <begin position="129"/>
        <end position="189"/>
    </location>
</feature>
<dbReference type="InterPro" id="IPR023395">
    <property type="entry name" value="MCP_dom_sf"/>
</dbReference>
<keyword evidence="6" id="KW-1133">Transmembrane helix</keyword>
<evidence type="ECO:0000256" key="8">
    <source>
        <dbReference type="ARBA" id="ARBA00023136"/>
    </source>
</evidence>
<organism evidence="11 12">
    <name type="scientific">Thamnocephalis sphaerospora</name>
    <dbReference type="NCBI Taxonomy" id="78915"/>
    <lineage>
        <taxon>Eukaryota</taxon>
        <taxon>Fungi</taxon>
        <taxon>Fungi incertae sedis</taxon>
        <taxon>Zoopagomycota</taxon>
        <taxon>Zoopagomycotina</taxon>
        <taxon>Zoopagomycetes</taxon>
        <taxon>Zoopagales</taxon>
        <taxon>Sigmoideomycetaceae</taxon>
        <taxon>Thamnocephalis</taxon>
    </lineage>
</organism>
<evidence type="ECO:0000256" key="7">
    <source>
        <dbReference type="ARBA" id="ARBA00023128"/>
    </source>
</evidence>
<evidence type="ECO:0000313" key="11">
    <source>
        <dbReference type="EMBL" id="RKP04895.1"/>
    </source>
</evidence>
<keyword evidence="5" id="KW-0677">Repeat</keyword>
<reference evidence="12" key="1">
    <citation type="journal article" date="2018" name="Nat. Microbiol.">
        <title>Leveraging single-cell genomics to expand the fungal tree of life.</title>
        <authorList>
            <person name="Ahrendt S.R."/>
            <person name="Quandt C.A."/>
            <person name="Ciobanu D."/>
            <person name="Clum A."/>
            <person name="Salamov A."/>
            <person name="Andreopoulos B."/>
            <person name="Cheng J.F."/>
            <person name="Woyke T."/>
            <person name="Pelin A."/>
            <person name="Henrissat B."/>
            <person name="Reynolds N.K."/>
            <person name="Benny G.L."/>
            <person name="Smith M.E."/>
            <person name="James T.Y."/>
            <person name="Grigoriev I.V."/>
        </authorList>
    </citation>
    <scope>NUCLEOTIDE SEQUENCE [LARGE SCALE GENOMIC DNA]</scope>
    <source>
        <strain evidence="12">RSA 1356</strain>
    </source>
</reference>
<dbReference type="PROSITE" id="PS50920">
    <property type="entry name" value="SOLCAR"/>
    <property type="match status" value="2"/>
</dbReference>
<dbReference type="GO" id="GO:1990575">
    <property type="term" value="P:mitochondrial L-ornithine transmembrane transport"/>
    <property type="evidence" value="ECO:0007669"/>
    <property type="project" value="TreeGrafter"/>
</dbReference>
<evidence type="ECO:0000256" key="4">
    <source>
        <dbReference type="ARBA" id="ARBA00022692"/>
    </source>
</evidence>
<keyword evidence="12" id="KW-1185">Reference proteome</keyword>
<dbReference type="EMBL" id="KZ993385">
    <property type="protein sequence ID" value="RKP04895.1"/>
    <property type="molecule type" value="Genomic_DNA"/>
</dbReference>
<sequence length="189" mass="20244">MSAGNTVAPAAPAVVRQPLTQGAAKHESAPTFHDRMRGFVAGVASGVTKLAVGHPFDTLKVRLQTEGGAGRFRGLGDCFMSTVRKEGFTALYKGATPPLIGWMFMDAILLGSLSNYRLFLQGGDKTRQLTVLEHGMAGCAAGWTVSVIATPVEHIKARLQVQYGDAASRVYKGPIDCARKLVRSHTVYR</sequence>
<dbReference type="OrthoDB" id="193856at2759"/>
<dbReference type="PANTHER" id="PTHR45624:SF57">
    <property type="entry name" value="MITOCHONDRIAL SUBSTRATE CARRIER FAMILY PROTEIN L"/>
    <property type="match status" value="1"/>
</dbReference>
<feature type="repeat" description="Solcar" evidence="9">
    <location>
        <begin position="33"/>
        <end position="119"/>
    </location>
</feature>
<protein>
    <submittedName>
        <fullName evidence="11">Mitochondrial carrier domain-containing protein</fullName>
    </submittedName>
</protein>
<comment type="similarity">
    <text evidence="2 10">Belongs to the mitochondrial carrier (TC 2.A.29) family.</text>
</comment>
<proteinExistence type="inferred from homology"/>
<dbReference type="Gene3D" id="1.50.40.10">
    <property type="entry name" value="Mitochondrial carrier domain"/>
    <property type="match status" value="1"/>
</dbReference>
<evidence type="ECO:0000256" key="9">
    <source>
        <dbReference type="PROSITE-ProRule" id="PRU00282"/>
    </source>
</evidence>
<keyword evidence="4 9" id="KW-0812">Transmembrane</keyword>
<dbReference type="GO" id="GO:0000064">
    <property type="term" value="F:L-ornithine transmembrane transporter activity"/>
    <property type="evidence" value="ECO:0007669"/>
    <property type="project" value="TreeGrafter"/>
</dbReference>
<dbReference type="Proteomes" id="UP000271241">
    <property type="component" value="Unassembled WGS sequence"/>
</dbReference>
<name>A0A4P9XGW3_9FUNG</name>
<keyword evidence="3 10" id="KW-0813">Transport</keyword>
<evidence type="ECO:0000313" key="12">
    <source>
        <dbReference type="Proteomes" id="UP000271241"/>
    </source>
</evidence>
<dbReference type="GO" id="GO:0031966">
    <property type="term" value="C:mitochondrial membrane"/>
    <property type="evidence" value="ECO:0007669"/>
    <property type="project" value="UniProtKB-SubCell"/>
</dbReference>
<comment type="subcellular location">
    <subcellularLocation>
        <location evidence="1">Mitochondrion membrane</location>
        <topology evidence="1">Multi-pass membrane protein</topology>
    </subcellularLocation>
</comment>
<evidence type="ECO:0000256" key="10">
    <source>
        <dbReference type="RuleBase" id="RU000488"/>
    </source>
</evidence>
<evidence type="ECO:0000256" key="2">
    <source>
        <dbReference type="ARBA" id="ARBA00006375"/>
    </source>
</evidence>